<dbReference type="EC" id="2.1.1.319" evidence="1"/>
<keyword evidence="10" id="KW-0689">Ribosomal protein</keyword>
<evidence type="ECO:0000256" key="8">
    <source>
        <dbReference type="SAM" id="MobiDB-lite"/>
    </source>
</evidence>
<proteinExistence type="predicted"/>
<dbReference type="Gene3D" id="2.70.160.11">
    <property type="entry name" value="Hnrnp arginine n-methyltransferase1"/>
    <property type="match status" value="1"/>
</dbReference>
<dbReference type="InterPro" id="IPR029063">
    <property type="entry name" value="SAM-dependent_MTases_sf"/>
</dbReference>
<evidence type="ECO:0000256" key="3">
    <source>
        <dbReference type="ARBA" id="ARBA00022679"/>
    </source>
</evidence>
<comment type="catalytic activity">
    <reaction evidence="5">
        <text>L-arginyl-[protein] + 2 S-adenosyl-L-methionine = N(omega),N(omega)-dimethyl-L-arginyl-[protein] + 2 S-adenosyl-L-homocysteine + 2 H(+)</text>
        <dbReference type="Rhea" id="RHEA:48096"/>
        <dbReference type="Rhea" id="RHEA-COMP:10532"/>
        <dbReference type="Rhea" id="RHEA-COMP:11991"/>
        <dbReference type="ChEBI" id="CHEBI:15378"/>
        <dbReference type="ChEBI" id="CHEBI:29965"/>
        <dbReference type="ChEBI" id="CHEBI:57856"/>
        <dbReference type="ChEBI" id="CHEBI:59789"/>
        <dbReference type="ChEBI" id="CHEBI:61897"/>
        <dbReference type="EC" id="2.1.1.319"/>
    </reaction>
    <physiologicalReaction direction="left-to-right" evidence="5">
        <dbReference type="Rhea" id="RHEA:48097"/>
    </physiologicalReaction>
</comment>
<dbReference type="OrthoDB" id="7848332at2759"/>
<dbReference type="GO" id="GO:0005634">
    <property type="term" value="C:nucleus"/>
    <property type="evidence" value="ECO:0007669"/>
    <property type="project" value="TreeGrafter"/>
</dbReference>
<keyword evidence="10" id="KW-0687">Ribonucleoprotein</keyword>
<feature type="region of interest" description="Disordered" evidence="8">
    <location>
        <begin position="194"/>
        <end position="219"/>
    </location>
</feature>
<feature type="region of interest" description="Disordered" evidence="8">
    <location>
        <begin position="132"/>
        <end position="157"/>
    </location>
</feature>
<keyword evidence="4 7" id="KW-0949">S-adenosyl-L-methionine</keyword>
<reference evidence="11" key="1">
    <citation type="submission" date="2017-01" db="EMBL/GenBank/DDBJ databases">
        <authorList>
            <person name="Wang Y."/>
            <person name="White M."/>
            <person name="Kvist S."/>
            <person name="Moncalvo J.-M."/>
        </authorList>
    </citation>
    <scope>NUCLEOTIDE SEQUENCE [LARGE SCALE GENOMIC DNA]</scope>
    <source>
        <strain evidence="11">ID-206-W2</strain>
    </source>
</reference>
<dbReference type="SUPFAM" id="SSF53335">
    <property type="entry name" value="S-adenosyl-L-methionine-dependent methyltransferases"/>
    <property type="match status" value="1"/>
</dbReference>
<dbReference type="GO" id="GO:0032259">
    <property type="term" value="P:methylation"/>
    <property type="evidence" value="ECO:0007669"/>
    <property type="project" value="UniProtKB-KW"/>
</dbReference>
<dbReference type="Gene3D" id="3.40.50.150">
    <property type="entry name" value="Vaccinia Virus protein VP39"/>
    <property type="match status" value="1"/>
</dbReference>
<gene>
    <name evidence="10" type="ORF">AYI69_g508</name>
</gene>
<evidence type="ECO:0000256" key="1">
    <source>
        <dbReference type="ARBA" id="ARBA00011925"/>
    </source>
</evidence>
<dbReference type="EMBL" id="LSSM01000125">
    <property type="protein sequence ID" value="OMJ29963.1"/>
    <property type="molecule type" value="Genomic_DNA"/>
</dbReference>
<dbReference type="AlphaFoldDB" id="A0A1R1YSU9"/>
<keyword evidence="2 7" id="KW-0489">Methyltransferase</keyword>
<dbReference type="Pfam" id="PF06325">
    <property type="entry name" value="PrmA"/>
    <property type="match status" value="1"/>
</dbReference>
<dbReference type="GO" id="GO:0005840">
    <property type="term" value="C:ribosome"/>
    <property type="evidence" value="ECO:0007669"/>
    <property type="project" value="UniProtKB-KW"/>
</dbReference>
<feature type="compositionally biased region" description="Polar residues" evidence="8">
    <location>
        <begin position="194"/>
        <end position="217"/>
    </location>
</feature>
<dbReference type="CDD" id="cd02440">
    <property type="entry name" value="AdoMet_MTases"/>
    <property type="match status" value="1"/>
</dbReference>
<feature type="compositionally biased region" description="Low complexity" evidence="8">
    <location>
        <begin position="147"/>
        <end position="157"/>
    </location>
</feature>
<dbReference type="InterPro" id="IPR013087">
    <property type="entry name" value="Znf_C2H2_type"/>
</dbReference>
<dbReference type="Proteomes" id="UP000187429">
    <property type="component" value="Unassembled WGS sequence"/>
</dbReference>
<dbReference type="PANTHER" id="PTHR11006">
    <property type="entry name" value="PROTEIN ARGININE N-METHYLTRANSFERASE"/>
    <property type="match status" value="1"/>
</dbReference>
<evidence type="ECO:0000256" key="6">
    <source>
        <dbReference type="ARBA" id="ARBA00049303"/>
    </source>
</evidence>
<feature type="compositionally biased region" description="Polar residues" evidence="8">
    <location>
        <begin position="132"/>
        <end position="142"/>
    </location>
</feature>
<feature type="domain" description="C2H2-type" evidence="9">
    <location>
        <begin position="33"/>
        <end position="54"/>
    </location>
</feature>
<dbReference type="PROSITE" id="PS51678">
    <property type="entry name" value="SAM_MT_PRMT"/>
    <property type="match status" value="1"/>
</dbReference>
<name>A0A1R1YSU9_9FUNG</name>
<dbReference type="PANTHER" id="PTHR11006:SF53">
    <property type="entry name" value="PROTEIN ARGININE N-METHYLTRANSFERASE 3"/>
    <property type="match status" value="1"/>
</dbReference>
<evidence type="ECO:0000256" key="7">
    <source>
        <dbReference type="PROSITE-ProRule" id="PRU01015"/>
    </source>
</evidence>
<dbReference type="InterPro" id="IPR036236">
    <property type="entry name" value="Znf_C2H2_sf"/>
</dbReference>
<evidence type="ECO:0000256" key="5">
    <source>
        <dbReference type="ARBA" id="ARBA00047384"/>
    </source>
</evidence>
<feature type="region of interest" description="Disordered" evidence="8">
    <location>
        <begin position="559"/>
        <end position="579"/>
    </location>
</feature>
<evidence type="ECO:0000256" key="4">
    <source>
        <dbReference type="ARBA" id="ARBA00022691"/>
    </source>
</evidence>
<dbReference type="InterPro" id="IPR025799">
    <property type="entry name" value="Arg_MeTrfase"/>
</dbReference>
<comment type="catalytic activity">
    <reaction evidence="6">
        <text>L-arginyl-[protein] + S-adenosyl-L-methionine = N(omega)-methyl-L-arginyl-[protein] + S-adenosyl-L-homocysteine + H(+)</text>
        <dbReference type="Rhea" id="RHEA:48100"/>
        <dbReference type="Rhea" id="RHEA-COMP:10532"/>
        <dbReference type="Rhea" id="RHEA-COMP:11990"/>
        <dbReference type="ChEBI" id="CHEBI:15378"/>
        <dbReference type="ChEBI" id="CHEBI:29965"/>
        <dbReference type="ChEBI" id="CHEBI:57856"/>
        <dbReference type="ChEBI" id="CHEBI:59789"/>
        <dbReference type="ChEBI" id="CHEBI:65280"/>
    </reaction>
    <physiologicalReaction direction="left-to-right" evidence="6">
        <dbReference type="Rhea" id="RHEA:48101"/>
    </physiologicalReaction>
</comment>
<evidence type="ECO:0000256" key="2">
    <source>
        <dbReference type="ARBA" id="ARBA00022603"/>
    </source>
</evidence>
<evidence type="ECO:0000313" key="11">
    <source>
        <dbReference type="Proteomes" id="UP000187429"/>
    </source>
</evidence>
<keyword evidence="3 7" id="KW-0808">Transferase</keyword>
<dbReference type="GO" id="GO:0035242">
    <property type="term" value="F:protein-arginine omega-N asymmetric methyltransferase activity"/>
    <property type="evidence" value="ECO:0007669"/>
    <property type="project" value="UniProtKB-EC"/>
</dbReference>
<feature type="compositionally biased region" description="Polar residues" evidence="8">
    <location>
        <begin position="559"/>
        <end position="570"/>
    </location>
</feature>
<dbReference type="Pfam" id="PF22528">
    <property type="entry name" value="PRMT_C"/>
    <property type="match status" value="1"/>
</dbReference>
<organism evidence="10 11">
    <name type="scientific">Smittium culicis</name>
    <dbReference type="NCBI Taxonomy" id="133412"/>
    <lineage>
        <taxon>Eukaryota</taxon>
        <taxon>Fungi</taxon>
        <taxon>Fungi incertae sedis</taxon>
        <taxon>Zoopagomycota</taxon>
        <taxon>Kickxellomycotina</taxon>
        <taxon>Harpellomycetes</taxon>
        <taxon>Harpellales</taxon>
        <taxon>Legeriomycetaceae</taxon>
        <taxon>Smittium</taxon>
    </lineage>
</organism>
<dbReference type="FunFam" id="3.40.50.150:FF:000003">
    <property type="entry name" value="Blast:Protein arginine N-methyltransferase 1"/>
    <property type="match status" value="1"/>
</dbReference>
<accession>A0A1R1YSU9</accession>
<dbReference type="InterPro" id="IPR055135">
    <property type="entry name" value="PRMT_dom"/>
</dbReference>
<sequence length="605" mass="67661">MSLYSYTETGIDSQDETWDDWHDDDSEDQSLSCLLCHTSFETLDLMLSHCKLSHNFDFISICRNLDLEFYDRVRLVNRVRELASEHNFNVPKDLLAISADDSFFKQDSYLKPFLDNDPVIFDLDDLDLTVPESENQQQQTINDAAPDSTGDQSSSASTVSALNSQISALQAQLANLSSQFSDYREFVKNSFPISSTASPPTQSVATSSNSQPENSAPKSDYYFDSYSYNEIHLEMIKDSVRTDAYRDYIINNSHFFKDKVVLDVGCGTGILSMFAAKAGAKKVFAVDNSEIIKKARENITDNNFQDVIFPIQGKIEDIQLPVDHVDIIISEWMGYFLLFESMLDSVLVARDRFLNPESGIMGPNRSSIYLTGIEDYEYVNGYVDFWDNVYGFSMTSMKQGLKSDAIVGVVPESTVVMDEFKLVSFDHYTCTPKTLDFNVPFTLSVTKNRACKIHAFLGYFDVDFTVNRASHAADSNDVSFSTGPECTPTHWKQTMFLLDSPISASYGDTVVGIFDCKKSSSNPRELDVTIEYALIPADYTTTNTDADLAALVSSLNVSGTTHPQGPTNTGDTKDQKCPASSHSKEFIRSTIFAKFPTKSQLFLVK</sequence>
<keyword evidence="11" id="KW-1185">Reference proteome</keyword>
<evidence type="ECO:0000313" key="10">
    <source>
        <dbReference type="EMBL" id="OMJ29963.1"/>
    </source>
</evidence>
<protein>
    <recommendedName>
        <fullName evidence="1">type I protein arginine methyltransferase</fullName>
        <ecNumber evidence="1">2.1.1.319</ecNumber>
    </recommendedName>
</protein>
<dbReference type="GO" id="GO:0042054">
    <property type="term" value="F:histone methyltransferase activity"/>
    <property type="evidence" value="ECO:0007669"/>
    <property type="project" value="TreeGrafter"/>
</dbReference>
<evidence type="ECO:0000259" key="9">
    <source>
        <dbReference type="PROSITE" id="PS00028"/>
    </source>
</evidence>
<dbReference type="PROSITE" id="PS00028">
    <property type="entry name" value="ZINC_FINGER_C2H2_1"/>
    <property type="match status" value="1"/>
</dbReference>
<comment type="caution">
    <text evidence="10">The sequence shown here is derived from an EMBL/GenBank/DDBJ whole genome shotgun (WGS) entry which is preliminary data.</text>
</comment>
<dbReference type="SUPFAM" id="SSF57667">
    <property type="entry name" value="beta-beta-alpha zinc fingers"/>
    <property type="match status" value="1"/>
</dbReference>